<evidence type="ECO:0000313" key="4">
    <source>
        <dbReference type="EMBL" id="CAB4812860.1"/>
    </source>
</evidence>
<dbReference type="AlphaFoldDB" id="A0A6J5ZGG9"/>
<dbReference type="InterPro" id="IPR036259">
    <property type="entry name" value="MFS_trans_sf"/>
</dbReference>
<dbReference type="SUPFAM" id="SSF103473">
    <property type="entry name" value="MFS general substrate transporter"/>
    <property type="match status" value="1"/>
</dbReference>
<accession>A0A6J5ZGG9</accession>
<sequence>MRTYLEFLKIPGVKRLVVSALPGRLSYAMIALSTFFFVQDVTGSITLAGIATGVETITSSLTAGFRGNLIDKLGQTKPLSFFVPTWVALVILLSTVSTPAAIVAISGLIGLASPPVNLSTRPLWRVLVGAENLRTAYALDTTVSSSTVVAGPVIATAVAIPFGGNVALLVTAALMAIGGIAVIQMPASRNWKPEQQQGNAMLLLRNRKFQILAVEGMVFGLAWGILEISIPAFSTLQGTPGLSAPLLATLAGASIIGGLLIGSRKSLTTPLQGFKWASLGASVAALPLALTSPGWSMAIVLGLLGLGMGFAQVYHWEVLEAVRPQGTATSAQAWLWAVEGSTLAVGTALGGYLVEYVSPQVALACVSTGLAIACIYVWQYAAERLPEANKALSDSQMAEVLADLESPAE</sequence>
<name>A0A6J5ZGG9_9ZZZZ</name>
<gene>
    <name evidence="4" type="ORF">UFOPK3037_01433</name>
    <name evidence="5" type="ORF">UFOPK3278_01306</name>
    <name evidence="2" type="ORF">UFOPK3406_00800</name>
    <name evidence="3" type="ORF">UFOPK3925_00908</name>
    <name evidence="6" type="ORF">UFOPK4097_00583</name>
</gene>
<dbReference type="EMBL" id="CAESAD010000005">
    <property type="protein sequence ID" value="CAB4340109.1"/>
    <property type="molecule type" value="Genomic_DNA"/>
</dbReference>
<feature type="transmembrane region" description="Helical" evidence="1">
    <location>
        <begin position="360"/>
        <end position="378"/>
    </location>
</feature>
<protein>
    <submittedName>
        <fullName evidence="2">Unannotated protein</fullName>
    </submittedName>
</protein>
<evidence type="ECO:0000313" key="2">
    <source>
        <dbReference type="EMBL" id="CAB4338703.1"/>
    </source>
</evidence>
<keyword evidence="1" id="KW-0472">Membrane</keyword>
<dbReference type="Pfam" id="PF07690">
    <property type="entry name" value="MFS_1"/>
    <property type="match status" value="1"/>
</dbReference>
<dbReference type="EMBL" id="CAFBPK010000006">
    <property type="protein sequence ID" value="CAB5015463.1"/>
    <property type="molecule type" value="Genomic_DNA"/>
</dbReference>
<dbReference type="EMBL" id="CAFAAO010000024">
    <property type="protein sequence ID" value="CAB4812860.1"/>
    <property type="molecule type" value="Genomic_DNA"/>
</dbReference>
<feature type="transmembrane region" description="Helical" evidence="1">
    <location>
        <begin position="166"/>
        <end position="188"/>
    </location>
</feature>
<dbReference type="PANTHER" id="PTHR23542:SF1">
    <property type="entry name" value="MAJOR FACILITATOR SUPERFAMILY (MFS) PROFILE DOMAIN-CONTAINING PROTEIN"/>
    <property type="match status" value="1"/>
</dbReference>
<keyword evidence="1" id="KW-1133">Transmembrane helix</keyword>
<dbReference type="GO" id="GO:0022857">
    <property type="term" value="F:transmembrane transporter activity"/>
    <property type="evidence" value="ECO:0007669"/>
    <property type="project" value="InterPro"/>
</dbReference>
<feature type="transmembrane region" description="Helical" evidence="1">
    <location>
        <begin position="86"/>
        <end position="112"/>
    </location>
</feature>
<feature type="transmembrane region" description="Helical" evidence="1">
    <location>
        <begin position="242"/>
        <end position="261"/>
    </location>
</feature>
<evidence type="ECO:0000256" key="1">
    <source>
        <dbReference type="SAM" id="Phobius"/>
    </source>
</evidence>
<feature type="transmembrane region" description="Helical" evidence="1">
    <location>
        <begin position="45"/>
        <end position="65"/>
    </location>
</feature>
<dbReference type="InterPro" id="IPR011701">
    <property type="entry name" value="MFS"/>
</dbReference>
<evidence type="ECO:0000313" key="5">
    <source>
        <dbReference type="EMBL" id="CAB4850725.1"/>
    </source>
</evidence>
<reference evidence="2" key="1">
    <citation type="submission" date="2020-05" db="EMBL/GenBank/DDBJ databases">
        <authorList>
            <person name="Chiriac C."/>
            <person name="Salcher M."/>
            <person name="Ghai R."/>
            <person name="Kavagutti S V."/>
        </authorList>
    </citation>
    <scope>NUCLEOTIDE SEQUENCE</scope>
</reference>
<keyword evidence="1" id="KW-0812">Transmembrane</keyword>
<feature type="transmembrane region" description="Helical" evidence="1">
    <location>
        <begin position="209"/>
        <end position="230"/>
    </location>
</feature>
<evidence type="ECO:0000313" key="6">
    <source>
        <dbReference type="EMBL" id="CAB5015463.1"/>
    </source>
</evidence>
<proteinExistence type="predicted"/>
<dbReference type="EMBL" id="CAESAI010000016">
    <property type="protein sequence ID" value="CAB4338703.1"/>
    <property type="molecule type" value="Genomic_DNA"/>
</dbReference>
<evidence type="ECO:0000313" key="3">
    <source>
        <dbReference type="EMBL" id="CAB4340109.1"/>
    </source>
</evidence>
<organism evidence="2">
    <name type="scientific">freshwater metagenome</name>
    <dbReference type="NCBI Taxonomy" id="449393"/>
    <lineage>
        <taxon>unclassified sequences</taxon>
        <taxon>metagenomes</taxon>
        <taxon>ecological metagenomes</taxon>
    </lineage>
</organism>
<dbReference type="PANTHER" id="PTHR23542">
    <property type="match status" value="1"/>
</dbReference>
<dbReference type="EMBL" id="CAFBIX010000078">
    <property type="protein sequence ID" value="CAB4850725.1"/>
    <property type="molecule type" value="Genomic_DNA"/>
</dbReference>
<feature type="transmembrane region" description="Helical" evidence="1">
    <location>
        <begin position="21"/>
        <end position="39"/>
    </location>
</feature>
<dbReference type="Gene3D" id="1.20.1250.20">
    <property type="entry name" value="MFS general substrate transporter like domains"/>
    <property type="match status" value="1"/>
</dbReference>